<evidence type="ECO:0000313" key="4">
    <source>
        <dbReference type="Proteomes" id="UP001595455"/>
    </source>
</evidence>
<dbReference type="Proteomes" id="UP001595455">
    <property type="component" value="Unassembled WGS sequence"/>
</dbReference>
<evidence type="ECO:0000313" key="3">
    <source>
        <dbReference type="Proteomes" id="UP000240957"/>
    </source>
</evidence>
<reference evidence="4" key="3">
    <citation type="journal article" date="2019" name="Int. J. Syst. Evol. Microbiol.">
        <title>The Global Catalogue of Microorganisms (GCM) 10K type strain sequencing project: providing services to taxonomists for standard genome sequencing and annotation.</title>
        <authorList>
            <consortium name="The Broad Institute Genomics Platform"/>
            <consortium name="The Broad Institute Genome Sequencing Center for Infectious Disease"/>
            <person name="Wu L."/>
            <person name="Ma J."/>
        </authorList>
    </citation>
    <scope>NUCLEOTIDE SEQUENCE [LARGE SCALE GENOMIC DNA]</scope>
    <source>
        <strain evidence="4">KCTC 62575</strain>
    </source>
</reference>
<proteinExistence type="predicted"/>
<reference evidence="1" key="4">
    <citation type="submission" date="2024-09" db="EMBL/GenBank/DDBJ databases">
        <authorList>
            <person name="Sun Q."/>
            <person name="Mori K."/>
        </authorList>
    </citation>
    <scope>NUCLEOTIDE SEQUENCE</scope>
    <source>
        <strain evidence="1">KCTC 62575</strain>
    </source>
</reference>
<dbReference type="AlphaFoldDB" id="A0A371YLM3"/>
<organism evidence="2 3">
    <name type="scientific">Acinetobacter sichuanensis</name>
    <dbReference type="NCBI Taxonomy" id="2136183"/>
    <lineage>
        <taxon>Bacteria</taxon>
        <taxon>Pseudomonadati</taxon>
        <taxon>Pseudomonadota</taxon>
        <taxon>Gammaproteobacteria</taxon>
        <taxon>Moraxellales</taxon>
        <taxon>Moraxellaceae</taxon>
        <taxon>Acinetobacter</taxon>
    </lineage>
</organism>
<name>A0A371YLM3_9GAMM</name>
<dbReference type="EMBL" id="PYIX02000035">
    <property type="protein sequence ID" value="RFC82399.1"/>
    <property type="molecule type" value="Genomic_DNA"/>
</dbReference>
<evidence type="ECO:0000313" key="1">
    <source>
        <dbReference type="EMBL" id="MFC2994425.1"/>
    </source>
</evidence>
<protein>
    <submittedName>
        <fullName evidence="2">Uncharacterized protein</fullName>
    </submittedName>
</protein>
<dbReference type="OrthoDB" id="2087346at2"/>
<comment type="caution">
    <text evidence="2">The sequence shown here is derived from an EMBL/GenBank/DDBJ whole genome shotgun (WGS) entry which is preliminary data.</text>
</comment>
<reference evidence="1" key="1">
    <citation type="journal article" date="2014" name="Int. J. Syst. Evol. Microbiol.">
        <title>Complete genome of a new Firmicutes species belonging to the dominant human colonic microbiota ('Ruminococcus bicirculans') reveals two chromosomes and a selective capacity to utilize plant glucans.</title>
        <authorList>
            <consortium name="NISC Comparative Sequencing Program"/>
            <person name="Wegmann U."/>
            <person name="Louis P."/>
            <person name="Goesmann A."/>
            <person name="Henrissat B."/>
            <person name="Duncan S.H."/>
            <person name="Flint H.J."/>
        </authorList>
    </citation>
    <scope>NUCLEOTIDE SEQUENCE</scope>
    <source>
        <strain evidence="1">KCTC 62575</strain>
    </source>
</reference>
<dbReference type="RefSeq" id="WP_107009505.1">
    <property type="nucleotide sequence ID" value="NZ_JBHRSF010000007.1"/>
</dbReference>
<sequence length="167" mass="18852">MSKINAVLLDKHPIHGVIHTAKGELKPFPILEIDDLPLNQWMDRLDLNILSNELSGLSLVPAQGWLMDEHENKIAWELLKTTGNEECSTIVPLLICPDELDYTCTVVVVEQIQKDTQVIWNRFGLGLNAIGGVVTAVRWITGESILEFNRDEFDNSISRLIDLDSQY</sequence>
<dbReference type="Proteomes" id="UP000240957">
    <property type="component" value="Unassembled WGS sequence"/>
</dbReference>
<gene>
    <name evidence="1" type="ORF">ACFODO_03900</name>
    <name evidence="2" type="ORF">C9E89_016895</name>
</gene>
<evidence type="ECO:0000313" key="2">
    <source>
        <dbReference type="EMBL" id="RFC82399.1"/>
    </source>
</evidence>
<reference evidence="2 3" key="2">
    <citation type="submission" date="2018-08" db="EMBL/GenBank/DDBJ databases">
        <title>The draft genome of Acinetobacter sichuanensis strain WCHAc060041.</title>
        <authorList>
            <person name="Qin J."/>
            <person name="Feng Y."/>
            <person name="Zong Z."/>
        </authorList>
    </citation>
    <scope>NUCLEOTIDE SEQUENCE [LARGE SCALE GENOMIC DNA]</scope>
    <source>
        <strain evidence="2 3">WCHAc060041</strain>
    </source>
</reference>
<dbReference type="EMBL" id="JBHRSF010000007">
    <property type="protein sequence ID" value="MFC2994425.1"/>
    <property type="molecule type" value="Genomic_DNA"/>
</dbReference>
<accession>A0A371YLM3</accession>
<keyword evidence="4" id="KW-1185">Reference proteome</keyword>